<feature type="non-terminal residue" evidence="1">
    <location>
        <position position="101"/>
    </location>
</feature>
<accession>A0A9N9C0S6</accession>
<dbReference type="Proteomes" id="UP000789706">
    <property type="component" value="Unassembled WGS sequence"/>
</dbReference>
<keyword evidence="2" id="KW-1185">Reference proteome</keyword>
<dbReference type="OrthoDB" id="2325450at2759"/>
<organism evidence="1 2">
    <name type="scientific">Diversispora eburnea</name>
    <dbReference type="NCBI Taxonomy" id="1213867"/>
    <lineage>
        <taxon>Eukaryota</taxon>
        <taxon>Fungi</taxon>
        <taxon>Fungi incertae sedis</taxon>
        <taxon>Mucoromycota</taxon>
        <taxon>Glomeromycotina</taxon>
        <taxon>Glomeromycetes</taxon>
        <taxon>Diversisporales</taxon>
        <taxon>Diversisporaceae</taxon>
        <taxon>Diversispora</taxon>
    </lineage>
</organism>
<gene>
    <name evidence="1" type="ORF">DEBURN_LOCUS8765</name>
</gene>
<evidence type="ECO:0000313" key="2">
    <source>
        <dbReference type="Proteomes" id="UP000789706"/>
    </source>
</evidence>
<proteinExistence type="predicted"/>
<protein>
    <submittedName>
        <fullName evidence="1">2223_t:CDS:1</fullName>
    </submittedName>
</protein>
<sequence length="101" mass="11688">MLEEIRMANVNENIINKIQQKINNYNFTDKVLETDYIVGYRNMGSNINNIVGNYLLSANENESPYESVAIDYMGNAQITLTKTDKLFCHYTNFPTKIILKE</sequence>
<dbReference type="AlphaFoldDB" id="A0A9N9C0S6"/>
<evidence type="ECO:0000313" key="1">
    <source>
        <dbReference type="EMBL" id="CAG8585056.1"/>
    </source>
</evidence>
<name>A0A9N9C0S6_9GLOM</name>
<reference evidence="1" key="1">
    <citation type="submission" date="2021-06" db="EMBL/GenBank/DDBJ databases">
        <authorList>
            <person name="Kallberg Y."/>
            <person name="Tangrot J."/>
            <person name="Rosling A."/>
        </authorList>
    </citation>
    <scope>NUCLEOTIDE SEQUENCE</scope>
    <source>
        <strain evidence="1">AZ414A</strain>
    </source>
</reference>
<comment type="caution">
    <text evidence="1">The sequence shown here is derived from an EMBL/GenBank/DDBJ whole genome shotgun (WGS) entry which is preliminary data.</text>
</comment>
<dbReference type="EMBL" id="CAJVPK010001396">
    <property type="protein sequence ID" value="CAG8585056.1"/>
    <property type="molecule type" value="Genomic_DNA"/>
</dbReference>